<evidence type="ECO:0000313" key="1">
    <source>
        <dbReference type="EMBL" id="GIO44177.1"/>
    </source>
</evidence>
<evidence type="ECO:0000313" key="2">
    <source>
        <dbReference type="Proteomes" id="UP000678895"/>
    </source>
</evidence>
<accession>A0A919Y3W8</accession>
<dbReference type="SUPFAM" id="SSF53649">
    <property type="entry name" value="Alkaline phosphatase-like"/>
    <property type="match status" value="1"/>
</dbReference>
<dbReference type="Proteomes" id="UP000678895">
    <property type="component" value="Unassembled WGS sequence"/>
</dbReference>
<dbReference type="InterPro" id="IPR002591">
    <property type="entry name" value="Phosphodiest/P_Trfase"/>
</dbReference>
<dbReference type="PANTHER" id="PTHR10151">
    <property type="entry name" value="ECTONUCLEOTIDE PYROPHOSPHATASE/PHOSPHODIESTERASE"/>
    <property type="match status" value="1"/>
</dbReference>
<dbReference type="Pfam" id="PF01663">
    <property type="entry name" value="Phosphodiest"/>
    <property type="match status" value="1"/>
</dbReference>
<comment type="caution">
    <text evidence="1">The sequence shown here is derived from an EMBL/GenBank/DDBJ whole genome shotgun (WGS) entry which is preliminary data.</text>
</comment>
<dbReference type="Gene3D" id="3.40.720.10">
    <property type="entry name" value="Alkaline Phosphatase, subunit A"/>
    <property type="match status" value="1"/>
</dbReference>
<sequence>MSSVSTSPAIAKHLIVISYDAFSEDNWETARRLPNLSKLIEQGASTNQLQSVYPTLTYVVHSTTATGVYPDKHGIHHNNPFQPFVKEEEQSWFWFRDAIQVPTIYDAAREHSLSTAGLLWPVSGKSSFQYNIPEIRAIGKENQALKVLKSGSPLFCLEMEMKHGRIRQGIEQPYLDDFTTRCAVDTIKRKKPNLLMLHLIDLDDAKHAHGTDSEEVEQVILRMDHRIGQIMQAVEEAGIQQDTVIAVLGDHGQFNVRYKVHLNNLLQERGLIYEQNGKMMWRAYFQCGGGSAYLHIQPGDEEAAALALDTVRVVMRNPSFGIEHLYTGEELTRMHASRAASAILEAKRNYTFDEALDRPTIVDLQQHGVKYATHGYAPDKEGYRCNAVFSGNSVKSGYRLGDIHMVDIAPTLARILGIPFGPCDGRALDEIFTSHSD</sequence>
<dbReference type="GO" id="GO:0016787">
    <property type="term" value="F:hydrolase activity"/>
    <property type="evidence" value="ECO:0007669"/>
    <property type="project" value="UniProtKB-ARBA"/>
</dbReference>
<keyword evidence="2" id="KW-1185">Reference proteome</keyword>
<reference evidence="1" key="1">
    <citation type="submission" date="2021-03" db="EMBL/GenBank/DDBJ databases">
        <title>Antimicrobial resistance genes in bacteria isolated from Japanese honey, and their potential for conferring macrolide and lincosamide resistance in the American foulbrood pathogen Paenibacillus larvae.</title>
        <authorList>
            <person name="Okamoto M."/>
            <person name="Kumagai M."/>
            <person name="Kanamori H."/>
            <person name="Takamatsu D."/>
        </authorList>
    </citation>
    <scope>NUCLEOTIDE SEQUENCE</scope>
    <source>
        <strain evidence="1">J41TS4</strain>
    </source>
</reference>
<protein>
    <submittedName>
        <fullName evidence="1">Alkaline phosphatase family protein</fullName>
    </submittedName>
</protein>
<dbReference type="EMBL" id="BORS01000015">
    <property type="protein sequence ID" value="GIO44177.1"/>
    <property type="molecule type" value="Genomic_DNA"/>
</dbReference>
<dbReference type="CDD" id="cd16018">
    <property type="entry name" value="Enpp"/>
    <property type="match status" value="1"/>
</dbReference>
<dbReference type="InterPro" id="IPR017850">
    <property type="entry name" value="Alkaline_phosphatase_core_sf"/>
</dbReference>
<name>A0A919Y3W8_9BACL</name>
<dbReference type="AlphaFoldDB" id="A0A919Y3W8"/>
<organism evidence="1 2">
    <name type="scientific">Paenibacillus apis</name>
    <dbReference type="NCBI Taxonomy" id="1792174"/>
    <lineage>
        <taxon>Bacteria</taxon>
        <taxon>Bacillati</taxon>
        <taxon>Bacillota</taxon>
        <taxon>Bacilli</taxon>
        <taxon>Bacillales</taxon>
        <taxon>Paenibacillaceae</taxon>
        <taxon>Paenibacillus</taxon>
    </lineage>
</organism>
<dbReference type="PANTHER" id="PTHR10151:SF120">
    <property type="entry name" value="BIS(5'-ADENOSYL)-TRIPHOSPHATASE"/>
    <property type="match status" value="1"/>
</dbReference>
<gene>
    <name evidence="1" type="ORF">J41TS4_39350</name>
</gene>
<proteinExistence type="predicted"/>
<dbReference type="RefSeq" id="WP_301629751.1">
    <property type="nucleotide sequence ID" value="NZ_BORS01000015.1"/>
</dbReference>